<dbReference type="GeneID" id="35294514"/>
<dbReference type="RefSeq" id="WP_086041723.1">
    <property type="nucleotide sequence ID" value="NZ_CBCRZA010000003.1"/>
</dbReference>
<evidence type="ECO:0008006" key="4">
    <source>
        <dbReference type="Google" id="ProtNLM"/>
    </source>
</evidence>
<evidence type="ECO:0000256" key="1">
    <source>
        <dbReference type="SAM" id="Phobius"/>
    </source>
</evidence>
<dbReference type="AlphaFoldDB" id="A0A1W7A8T9"/>
<protein>
    <recommendedName>
        <fullName evidence="4">DUF2812 domain-containing protein</fullName>
    </recommendedName>
</protein>
<evidence type="ECO:0000313" key="3">
    <source>
        <dbReference type="Proteomes" id="UP000194154"/>
    </source>
</evidence>
<feature type="transmembrane region" description="Helical" evidence="1">
    <location>
        <begin position="114"/>
        <end position="133"/>
    </location>
</feature>
<dbReference type="EMBL" id="CP021059">
    <property type="protein sequence ID" value="ARQ06032.1"/>
    <property type="molecule type" value="Genomic_DNA"/>
</dbReference>
<keyword evidence="1" id="KW-0472">Membrane</keyword>
<proteinExistence type="predicted"/>
<dbReference type="OrthoDB" id="8757095at2"/>
<keyword evidence="3" id="KW-1185">Reference proteome</keyword>
<accession>A0A1W7A8T9</accession>
<dbReference type="Proteomes" id="UP000194154">
    <property type="component" value="Chromosome"/>
</dbReference>
<name>A0A1W7A8T9_9STAP</name>
<keyword evidence="1" id="KW-1133">Transmembrane helix</keyword>
<sequence>MIKYKAFLDPLKEERWINSVLEQGYKIKNKTWTGAYIFEETDKEYIARIDYQDKFTLKDYEEYKMIYKDFGWQLVSGNKNFNGLHVWQKEKSSDENLNELNSDIASSISYFKRIFYYLLSITSIYALFIFIIYNPENKVFLTPGLWEMQSSLFWKALLFELPFVLLRMLPVILLIFMIYTTLTTYNKYKKLENNKR</sequence>
<dbReference type="Pfam" id="PF11193">
    <property type="entry name" value="DUF2812"/>
    <property type="match status" value="1"/>
</dbReference>
<dbReference type="KEGG" id="mcak:MCCS_03640"/>
<dbReference type="STRING" id="1855823.MCCS_03640"/>
<reference evidence="2 3" key="1">
    <citation type="journal article" date="2017" name="Int. J. Syst. Evol. Microbiol.">
        <title>Macrococcus canis sp. nov., a skin bacterium associated with infections in dogs.</title>
        <authorList>
            <person name="Gobeli Brawand S."/>
            <person name="Cotting K."/>
            <person name="Gomez-Sanz E."/>
            <person name="Collaud A."/>
            <person name="Thomann A."/>
            <person name="Brodard I."/>
            <person name="Rodriguez-Campos S."/>
            <person name="Strauss C."/>
            <person name="Perreten V."/>
        </authorList>
    </citation>
    <scope>NUCLEOTIDE SEQUENCE [LARGE SCALE GENOMIC DNA]</scope>
    <source>
        <strain evidence="2 3">KM45013</strain>
    </source>
</reference>
<feature type="transmembrane region" description="Helical" evidence="1">
    <location>
        <begin position="153"/>
        <end position="179"/>
    </location>
</feature>
<dbReference type="InterPro" id="IPR021359">
    <property type="entry name" value="DUF2812"/>
</dbReference>
<organism evidence="2 3">
    <name type="scientific">Macrococcoides canis</name>
    <dbReference type="NCBI Taxonomy" id="1855823"/>
    <lineage>
        <taxon>Bacteria</taxon>
        <taxon>Bacillati</taxon>
        <taxon>Bacillota</taxon>
        <taxon>Bacilli</taxon>
        <taxon>Bacillales</taxon>
        <taxon>Staphylococcaceae</taxon>
        <taxon>Macrococcoides</taxon>
    </lineage>
</organism>
<evidence type="ECO:0000313" key="2">
    <source>
        <dbReference type="EMBL" id="ARQ06032.1"/>
    </source>
</evidence>
<keyword evidence="1" id="KW-0812">Transmembrane</keyword>
<gene>
    <name evidence="2" type="ORF">MCCS_03640</name>
</gene>